<dbReference type="Proteomes" id="UP001152797">
    <property type="component" value="Unassembled WGS sequence"/>
</dbReference>
<accession>A0A9P1C2T7</accession>
<reference evidence="2" key="1">
    <citation type="submission" date="2022-10" db="EMBL/GenBank/DDBJ databases">
        <authorList>
            <person name="Chen Y."/>
            <person name="Dougan E. K."/>
            <person name="Chan C."/>
            <person name="Rhodes N."/>
            <person name="Thang M."/>
        </authorList>
    </citation>
    <scope>NUCLEOTIDE SEQUENCE</scope>
</reference>
<organism evidence="2">
    <name type="scientific">Cladocopium goreaui</name>
    <dbReference type="NCBI Taxonomy" id="2562237"/>
    <lineage>
        <taxon>Eukaryota</taxon>
        <taxon>Sar</taxon>
        <taxon>Alveolata</taxon>
        <taxon>Dinophyceae</taxon>
        <taxon>Suessiales</taxon>
        <taxon>Symbiodiniaceae</taxon>
        <taxon>Cladocopium</taxon>
    </lineage>
</organism>
<evidence type="ECO:0000313" key="4">
    <source>
        <dbReference type="Proteomes" id="UP001152797"/>
    </source>
</evidence>
<evidence type="ECO:0000256" key="1">
    <source>
        <dbReference type="SAM" id="MobiDB-lite"/>
    </source>
</evidence>
<reference evidence="3 4" key="2">
    <citation type="submission" date="2024-05" db="EMBL/GenBank/DDBJ databases">
        <authorList>
            <person name="Chen Y."/>
            <person name="Shah S."/>
            <person name="Dougan E. K."/>
            <person name="Thang M."/>
            <person name="Chan C."/>
        </authorList>
    </citation>
    <scope>NUCLEOTIDE SEQUENCE [LARGE SCALE GENOMIC DNA]</scope>
</reference>
<sequence>MLPLLQAAEAPVEAETGTGSEEIEERSFEAEETQEENAEESEVHLESEGPKASSTVRGRRSRRKS</sequence>
<dbReference type="EMBL" id="CAMXCT030000773">
    <property type="protein sequence ID" value="CAL4770390.1"/>
    <property type="molecule type" value="Genomic_DNA"/>
</dbReference>
<keyword evidence="4" id="KW-1185">Reference proteome</keyword>
<protein>
    <submittedName>
        <fullName evidence="2">Uncharacterized protein</fullName>
    </submittedName>
</protein>
<feature type="compositionally biased region" description="Acidic residues" evidence="1">
    <location>
        <begin position="30"/>
        <end position="40"/>
    </location>
</feature>
<proteinExistence type="predicted"/>
<dbReference type="EMBL" id="CAMXCT010000773">
    <property type="protein sequence ID" value="CAI3983078.1"/>
    <property type="molecule type" value="Genomic_DNA"/>
</dbReference>
<dbReference type="EMBL" id="CAMXCT020000773">
    <property type="protein sequence ID" value="CAL1136453.1"/>
    <property type="molecule type" value="Genomic_DNA"/>
</dbReference>
<gene>
    <name evidence="2" type="ORF">C1SCF055_LOCUS10724</name>
</gene>
<evidence type="ECO:0000313" key="3">
    <source>
        <dbReference type="EMBL" id="CAL4770390.1"/>
    </source>
</evidence>
<evidence type="ECO:0000313" key="2">
    <source>
        <dbReference type="EMBL" id="CAI3983078.1"/>
    </source>
</evidence>
<feature type="region of interest" description="Disordered" evidence="1">
    <location>
        <begin position="1"/>
        <end position="65"/>
    </location>
</feature>
<comment type="caution">
    <text evidence="2">The sequence shown here is derived from an EMBL/GenBank/DDBJ whole genome shotgun (WGS) entry which is preliminary data.</text>
</comment>
<name>A0A9P1C2T7_9DINO</name>
<dbReference type="AlphaFoldDB" id="A0A9P1C2T7"/>